<evidence type="ECO:0000256" key="2">
    <source>
        <dbReference type="ARBA" id="ARBA00022448"/>
    </source>
</evidence>
<dbReference type="PANTHER" id="PTHR30193:SF37">
    <property type="entry name" value="INNER MEMBRANE ABC TRANSPORTER PERMEASE PROTEIN YCJO"/>
    <property type="match status" value="1"/>
</dbReference>
<evidence type="ECO:0000256" key="5">
    <source>
        <dbReference type="ARBA" id="ARBA00022989"/>
    </source>
</evidence>
<dbReference type="InterPro" id="IPR000515">
    <property type="entry name" value="MetI-like"/>
</dbReference>
<dbReference type="Gene3D" id="1.10.3720.10">
    <property type="entry name" value="MetI-like"/>
    <property type="match status" value="1"/>
</dbReference>
<comment type="similarity">
    <text evidence="7">Belongs to the binding-protein-dependent transport system permease family.</text>
</comment>
<evidence type="ECO:0000256" key="6">
    <source>
        <dbReference type="ARBA" id="ARBA00023136"/>
    </source>
</evidence>
<evidence type="ECO:0000256" key="7">
    <source>
        <dbReference type="RuleBase" id="RU363032"/>
    </source>
</evidence>
<feature type="transmembrane region" description="Helical" evidence="7">
    <location>
        <begin position="103"/>
        <end position="124"/>
    </location>
</feature>
<feature type="transmembrane region" description="Helical" evidence="7">
    <location>
        <begin position="39"/>
        <end position="59"/>
    </location>
</feature>
<dbReference type="EMBL" id="CP120988">
    <property type="protein sequence ID" value="WLQ55255.1"/>
    <property type="molecule type" value="Genomic_DNA"/>
</dbReference>
<evidence type="ECO:0000313" key="11">
    <source>
        <dbReference type="Proteomes" id="UP001235744"/>
    </source>
</evidence>
<dbReference type="PROSITE" id="PS50928">
    <property type="entry name" value="ABC_TM1"/>
    <property type="match status" value="1"/>
</dbReference>
<feature type="transmembrane region" description="Helical" evidence="7">
    <location>
        <begin position="183"/>
        <end position="207"/>
    </location>
</feature>
<proteinExistence type="inferred from homology"/>
<feature type="region of interest" description="Disordered" evidence="8">
    <location>
        <begin position="1"/>
        <end position="34"/>
    </location>
</feature>
<evidence type="ECO:0000256" key="1">
    <source>
        <dbReference type="ARBA" id="ARBA00004651"/>
    </source>
</evidence>
<dbReference type="Proteomes" id="UP001235744">
    <property type="component" value="Chromosome"/>
</dbReference>
<keyword evidence="2 7" id="KW-0813">Transport</keyword>
<organism evidence="10 11">
    <name type="scientific">Streptomyces poriferorum</name>
    <dbReference type="NCBI Taxonomy" id="2798799"/>
    <lineage>
        <taxon>Bacteria</taxon>
        <taxon>Bacillati</taxon>
        <taxon>Actinomycetota</taxon>
        <taxon>Actinomycetes</taxon>
        <taxon>Kitasatosporales</taxon>
        <taxon>Streptomycetaceae</taxon>
        <taxon>Streptomyces</taxon>
    </lineage>
</organism>
<keyword evidence="6 7" id="KW-0472">Membrane</keyword>
<keyword evidence="5 7" id="KW-1133">Transmembrane helix</keyword>
<protein>
    <submittedName>
        <fullName evidence="10">Sugar ABC transporter permease</fullName>
    </submittedName>
</protein>
<keyword evidence="3" id="KW-1003">Cell membrane</keyword>
<feature type="domain" description="ABC transmembrane type-1" evidence="9">
    <location>
        <begin position="99"/>
        <end position="311"/>
    </location>
</feature>
<feature type="transmembrane region" description="Helical" evidence="7">
    <location>
        <begin position="242"/>
        <end position="264"/>
    </location>
</feature>
<dbReference type="PANTHER" id="PTHR30193">
    <property type="entry name" value="ABC TRANSPORTER PERMEASE PROTEIN"/>
    <property type="match status" value="1"/>
</dbReference>
<feature type="transmembrane region" description="Helical" evidence="7">
    <location>
        <begin position="290"/>
        <end position="310"/>
    </location>
</feature>
<comment type="subcellular location">
    <subcellularLocation>
        <location evidence="1 7">Cell membrane</location>
        <topology evidence="1 7">Multi-pass membrane protein</topology>
    </subcellularLocation>
</comment>
<dbReference type="SUPFAM" id="SSF161098">
    <property type="entry name" value="MetI-like"/>
    <property type="match status" value="1"/>
</dbReference>
<name>A0ABY9IJH9_9ACTN</name>
<reference evidence="10 11" key="1">
    <citation type="submission" date="2023-03" db="EMBL/GenBank/DDBJ databases">
        <title>Isolation and description of six Streptomyces strains from soil environments, able to metabolize different microbial glucans.</title>
        <authorList>
            <person name="Widen T."/>
            <person name="Larsbrink J."/>
        </authorList>
    </citation>
    <scope>NUCLEOTIDE SEQUENCE [LARGE SCALE GENOMIC DNA]</scope>
    <source>
        <strain evidence="10 11">Alt2</strain>
    </source>
</reference>
<dbReference type="RefSeq" id="WP_306106068.1">
    <property type="nucleotide sequence ID" value="NZ_CP120988.1"/>
</dbReference>
<accession>A0ABY9IJH9</accession>
<evidence type="ECO:0000256" key="8">
    <source>
        <dbReference type="SAM" id="MobiDB-lite"/>
    </source>
</evidence>
<keyword evidence="4 7" id="KW-0812">Transmembrane</keyword>
<dbReference type="Pfam" id="PF00528">
    <property type="entry name" value="BPD_transp_1"/>
    <property type="match status" value="1"/>
</dbReference>
<dbReference type="InterPro" id="IPR035906">
    <property type="entry name" value="MetI-like_sf"/>
</dbReference>
<evidence type="ECO:0000256" key="4">
    <source>
        <dbReference type="ARBA" id="ARBA00022692"/>
    </source>
</evidence>
<dbReference type="InterPro" id="IPR051393">
    <property type="entry name" value="ABC_transporter_permease"/>
</dbReference>
<feature type="transmembrane region" description="Helical" evidence="7">
    <location>
        <begin position="136"/>
        <end position="156"/>
    </location>
</feature>
<evidence type="ECO:0000313" key="10">
    <source>
        <dbReference type="EMBL" id="WLQ55255.1"/>
    </source>
</evidence>
<dbReference type="CDD" id="cd06261">
    <property type="entry name" value="TM_PBP2"/>
    <property type="match status" value="1"/>
</dbReference>
<evidence type="ECO:0000259" key="9">
    <source>
        <dbReference type="PROSITE" id="PS50928"/>
    </source>
</evidence>
<keyword evidence="11" id="KW-1185">Reference proteome</keyword>
<gene>
    <name evidence="10" type="ORF">P8A19_07285</name>
</gene>
<evidence type="ECO:0000256" key="3">
    <source>
        <dbReference type="ARBA" id="ARBA00022475"/>
    </source>
</evidence>
<sequence>MSVQTLPSKASDARPSRLRTTPTDANGQDARRRQRRREAVTGVLFVLPTLVIFGVFKFLPVLGAGAMSLTQYRLNGDVTFLGTDNYTRLFDDPHFWESLGATGAYVVLFVPLIIVVSLAGAVLLNKLVRFSGTFRAVLFVPYLSSFVMAGIVWSWIFDLDGPLNTALGGLGLGPVPFLSGDQWLVLGSLALVSVWKGFGYSMLVFLAGLKAQPAEVHEAARIDGASNWQAFRHVTLPLLKPVLFFVLVIETIVGFQVFDTIYVMTGGGPNRASYSLIYFLYDQGFKFLDFGYAAAAGMVLFAVVLILSLIQRRFVEGKDAQ</sequence>